<protein>
    <submittedName>
        <fullName evidence="1">Uncharacterized protein</fullName>
    </submittedName>
</protein>
<proteinExistence type="predicted"/>
<sequence length="85" mass="9426">MADQTLDAAIDTYRSALTRIDRDRAKQAIAARLADLRPAIVLHAPLAVTLLSRTLTGVQFVDDLPRLDRLGFAPGRTDDSWIREP</sequence>
<dbReference type="Proteomes" id="UP001150924">
    <property type="component" value="Unassembled WGS sequence"/>
</dbReference>
<dbReference type="EMBL" id="JAPNKE010000002">
    <property type="protein sequence ID" value="MCY1005993.1"/>
    <property type="molecule type" value="Genomic_DNA"/>
</dbReference>
<dbReference type="AlphaFoldDB" id="A0A9X3EKZ8"/>
<comment type="caution">
    <text evidence="1">The sequence shown here is derived from an EMBL/GenBank/DDBJ whole genome shotgun (WGS) entry which is preliminary data.</text>
</comment>
<keyword evidence="2" id="KW-1185">Reference proteome</keyword>
<gene>
    <name evidence="1" type="ORF">OV079_10535</name>
</gene>
<organism evidence="1 2">
    <name type="scientific">Nannocystis pusilla</name>
    <dbReference type="NCBI Taxonomy" id="889268"/>
    <lineage>
        <taxon>Bacteria</taxon>
        <taxon>Pseudomonadati</taxon>
        <taxon>Myxococcota</taxon>
        <taxon>Polyangia</taxon>
        <taxon>Nannocystales</taxon>
        <taxon>Nannocystaceae</taxon>
        <taxon>Nannocystis</taxon>
    </lineage>
</organism>
<evidence type="ECO:0000313" key="1">
    <source>
        <dbReference type="EMBL" id="MCY1005993.1"/>
    </source>
</evidence>
<reference evidence="1" key="1">
    <citation type="submission" date="2022-11" db="EMBL/GenBank/DDBJ databases">
        <title>Minimal conservation of predation-associated metabolite biosynthetic gene clusters underscores biosynthetic potential of Myxococcota including descriptions for ten novel species: Archangium lansinium sp. nov., Myxococcus landrumus sp. nov., Nannocystis bai.</title>
        <authorList>
            <person name="Ahearne A."/>
            <person name="Stevens C."/>
            <person name="Phillips K."/>
        </authorList>
    </citation>
    <scope>NUCLEOTIDE SEQUENCE</scope>
    <source>
        <strain evidence="1">Na p29</strain>
    </source>
</reference>
<accession>A0A9X3EKZ8</accession>
<evidence type="ECO:0000313" key="2">
    <source>
        <dbReference type="Proteomes" id="UP001150924"/>
    </source>
</evidence>
<dbReference type="RefSeq" id="WP_267767954.1">
    <property type="nucleotide sequence ID" value="NZ_JAPNKE010000002.1"/>
</dbReference>
<name>A0A9X3EKZ8_9BACT</name>